<evidence type="ECO:0000313" key="2">
    <source>
        <dbReference type="EMBL" id="CAB1442586.1"/>
    </source>
</evidence>
<feature type="non-terminal residue" evidence="2">
    <location>
        <position position="102"/>
    </location>
</feature>
<gene>
    <name evidence="2" type="ORF">PLEPLA_LOCUS30264</name>
</gene>
<dbReference type="EMBL" id="CADEAL010002885">
    <property type="protein sequence ID" value="CAB1442586.1"/>
    <property type="molecule type" value="Genomic_DNA"/>
</dbReference>
<dbReference type="Proteomes" id="UP001153269">
    <property type="component" value="Unassembled WGS sequence"/>
</dbReference>
<protein>
    <submittedName>
        <fullName evidence="2">Uncharacterized protein</fullName>
    </submittedName>
</protein>
<organism evidence="2 3">
    <name type="scientific">Pleuronectes platessa</name>
    <name type="common">European plaice</name>
    <dbReference type="NCBI Taxonomy" id="8262"/>
    <lineage>
        <taxon>Eukaryota</taxon>
        <taxon>Metazoa</taxon>
        <taxon>Chordata</taxon>
        <taxon>Craniata</taxon>
        <taxon>Vertebrata</taxon>
        <taxon>Euteleostomi</taxon>
        <taxon>Actinopterygii</taxon>
        <taxon>Neopterygii</taxon>
        <taxon>Teleostei</taxon>
        <taxon>Neoteleostei</taxon>
        <taxon>Acanthomorphata</taxon>
        <taxon>Carangaria</taxon>
        <taxon>Pleuronectiformes</taxon>
        <taxon>Pleuronectoidei</taxon>
        <taxon>Pleuronectidae</taxon>
        <taxon>Pleuronectes</taxon>
    </lineage>
</organism>
<sequence>EYPATFLKSKPNCADTLQSSCLKPAIESGVIADGKEWYAHLGGMPGEKSAGLPGGTRPSEAEESSLSRRPDQFVPIKGNNAYSHLVSTVGGLVPRAGYVRMS</sequence>
<evidence type="ECO:0000256" key="1">
    <source>
        <dbReference type="SAM" id="MobiDB-lite"/>
    </source>
</evidence>
<keyword evidence="3" id="KW-1185">Reference proteome</keyword>
<comment type="caution">
    <text evidence="2">The sequence shown here is derived from an EMBL/GenBank/DDBJ whole genome shotgun (WGS) entry which is preliminary data.</text>
</comment>
<evidence type="ECO:0000313" key="3">
    <source>
        <dbReference type="Proteomes" id="UP001153269"/>
    </source>
</evidence>
<name>A0A9N7UZI8_PLEPL</name>
<proteinExistence type="predicted"/>
<feature type="region of interest" description="Disordered" evidence="1">
    <location>
        <begin position="42"/>
        <end position="73"/>
    </location>
</feature>
<reference evidence="2" key="1">
    <citation type="submission" date="2020-03" db="EMBL/GenBank/DDBJ databases">
        <authorList>
            <person name="Weist P."/>
        </authorList>
    </citation>
    <scope>NUCLEOTIDE SEQUENCE</scope>
</reference>
<dbReference type="AlphaFoldDB" id="A0A9N7UZI8"/>
<accession>A0A9N7UZI8</accession>